<gene>
    <name evidence="2" type="ORF">GMARGA_LOCUS5231</name>
</gene>
<dbReference type="Proteomes" id="UP000789901">
    <property type="component" value="Unassembled WGS sequence"/>
</dbReference>
<dbReference type="Pfam" id="PF01926">
    <property type="entry name" value="MMR_HSR1"/>
    <property type="match status" value="1"/>
</dbReference>
<organism evidence="2 3">
    <name type="scientific">Gigaspora margarita</name>
    <dbReference type="NCBI Taxonomy" id="4874"/>
    <lineage>
        <taxon>Eukaryota</taxon>
        <taxon>Fungi</taxon>
        <taxon>Fungi incertae sedis</taxon>
        <taxon>Mucoromycota</taxon>
        <taxon>Glomeromycotina</taxon>
        <taxon>Glomeromycetes</taxon>
        <taxon>Diversisporales</taxon>
        <taxon>Gigasporaceae</taxon>
        <taxon>Gigaspora</taxon>
    </lineage>
</organism>
<comment type="caution">
    <text evidence="2">The sequence shown here is derived from an EMBL/GenBank/DDBJ whole genome shotgun (WGS) entry which is preliminary data.</text>
</comment>
<dbReference type="Gene3D" id="3.40.50.300">
    <property type="entry name" value="P-loop containing nucleotide triphosphate hydrolases"/>
    <property type="match status" value="1"/>
</dbReference>
<sequence>MYSLKTVTRFQTVTSENNFENNSENNSENNKKHYPQNHFKILLVGKTGAGKSSIINTITNYFRNVSLDNIKVAIQAKWYKVTEEDFPVNSEADVNKIFARQTSFCINYDFTDPGNTASNYTFIDTPGLSDTRGDEQDDLNLQKIIENAISQHQLSAIKKVTESLKNAFKRLSSSLPGNIVKENLLLVLTKTTKSSSSFSLDIFKNEVAEPKQIFYMNNMTFCSNPSVWYDDKKERTYLEIHWENSNEEIKKLLGEISKMKPAEILNAKINRQNIYLAKEKFVSAKEERNKMDELQPIFKTINEEIKVKSNINTDYANSVCIKCEKVVMKIAEEFLQFDVIAFRFDHPSATNVAVV</sequence>
<evidence type="ECO:0000313" key="2">
    <source>
        <dbReference type="EMBL" id="CAG8565618.1"/>
    </source>
</evidence>
<dbReference type="SUPFAM" id="SSF52540">
    <property type="entry name" value="P-loop containing nucleoside triphosphate hydrolases"/>
    <property type="match status" value="1"/>
</dbReference>
<dbReference type="PANTHER" id="PTHR32046">
    <property type="entry name" value="G DOMAIN-CONTAINING PROTEIN"/>
    <property type="match status" value="1"/>
</dbReference>
<proteinExistence type="predicted"/>
<evidence type="ECO:0000313" key="3">
    <source>
        <dbReference type="Proteomes" id="UP000789901"/>
    </source>
</evidence>
<reference evidence="2 3" key="1">
    <citation type="submission" date="2021-06" db="EMBL/GenBank/DDBJ databases">
        <authorList>
            <person name="Kallberg Y."/>
            <person name="Tangrot J."/>
            <person name="Rosling A."/>
        </authorList>
    </citation>
    <scope>NUCLEOTIDE SEQUENCE [LARGE SCALE GENOMIC DNA]</scope>
    <source>
        <strain evidence="2 3">120-4 pot B 10/14</strain>
    </source>
</reference>
<feature type="domain" description="G" evidence="1">
    <location>
        <begin position="40"/>
        <end position="155"/>
    </location>
</feature>
<accession>A0ABN7UCZ4</accession>
<name>A0ABN7UCZ4_GIGMA</name>
<dbReference type="InterPro" id="IPR006073">
    <property type="entry name" value="GTP-bd"/>
</dbReference>
<dbReference type="InterPro" id="IPR027417">
    <property type="entry name" value="P-loop_NTPase"/>
</dbReference>
<evidence type="ECO:0000259" key="1">
    <source>
        <dbReference type="Pfam" id="PF01926"/>
    </source>
</evidence>
<dbReference type="EMBL" id="CAJVQB010002189">
    <property type="protein sequence ID" value="CAG8565618.1"/>
    <property type="molecule type" value="Genomic_DNA"/>
</dbReference>
<keyword evidence="3" id="KW-1185">Reference proteome</keyword>
<dbReference type="PANTHER" id="PTHR32046:SF12">
    <property type="entry name" value="AIG1-TYPE G DOMAIN-CONTAINING PROTEIN"/>
    <property type="match status" value="1"/>
</dbReference>
<protein>
    <submittedName>
        <fullName evidence="2">25842_t:CDS:1</fullName>
    </submittedName>
</protein>